<dbReference type="SUPFAM" id="SSF49503">
    <property type="entry name" value="Cupredoxins"/>
    <property type="match status" value="1"/>
</dbReference>
<organism evidence="3 4">
    <name type="scientific">Fictibacillus enclensis</name>
    <dbReference type="NCBI Taxonomy" id="1017270"/>
    <lineage>
        <taxon>Bacteria</taxon>
        <taxon>Bacillati</taxon>
        <taxon>Bacillota</taxon>
        <taxon>Bacilli</taxon>
        <taxon>Bacillales</taxon>
        <taxon>Fictibacillaceae</taxon>
        <taxon>Fictibacillus</taxon>
    </lineage>
</organism>
<dbReference type="PROSITE" id="PS50857">
    <property type="entry name" value="COX2_CUA"/>
    <property type="match status" value="1"/>
</dbReference>
<proteinExistence type="predicted"/>
<evidence type="ECO:0000256" key="1">
    <source>
        <dbReference type="SAM" id="Phobius"/>
    </source>
</evidence>
<keyword evidence="1" id="KW-0472">Membrane</keyword>
<keyword evidence="1" id="KW-1133">Transmembrane helix</keyword>
<reference evidence="3 4" key="1">
    <citation type="journal article" date="2014" name="Antonie Van Leeuwenhoek">
        <title>Fictibacillus enclensis sp. nov., isolated from marine sediment.</title>
        <authorList>
            <person name="Dastager S.G."/>
            <person name="Mawlankar R."/>
            <person name="Srinivasan K."/>
            <person name="Tang S.K."/>
            <person name="Lee J.C."/>
            <person name="Ramana V.V."/>
            <person name="Shouche Y.S."/>
        </authorList>
    </citation>
    <scope>NUCLEOTIDE SEQUENCE [LARGE SCALE GENOMIC DNA]</scope>
    <source>
        <strain evidence="3 4">NIO-1003</strain>
    </source>
</reference>
<dbReference type="Pfam" id="PF13473">
    <property type="entry name" value="Cupredoxin_1"/>
    <property type="match status" value="1"/>
</dbReference>
<protein>
    <recommendedName>
        <fullName evidence="2">Cytochrome oxidase subunit II copper A binding domain-containing protein</fullName>
    </recommendedName>
</protein>
<dbReference type="InterPro" id="IPR028096">
    <property type="entry name" value="EfeO_Cupredoxin"/>
</dbReference>
<evidence type="ECO:0000313" key="4">
    <source>
        <dbReference type="Proteomes" id="UP000054099"/>
    </source>
</evidence>
<dbReference type="Gene3D" id="2.60.40.420">
    <property type="entry name" value="Cupredoxins - blue copper proteins"/>
    <property type="match status" value="1"/>
</dbReference>
<sequence length="153" mass="17332">MEVEHLKIWFVPRKWILLFILCICIGLGTWYVVKPDAVETTGSPANAKRLTINMVTGEFKSTLDNGKEIEAYRWDPGTIYIPRDQPVTLSIYGVNGKAHPFYIEGTNVKGNVVKGKETVLHLRFKKEGIYRLICKTHADISHNGPMIAYLVVD</sequence>
<evidence type="ECO:0000259" key="2">
    <source>
        <dbReference type="PROSITE" id="PS50857"/>
    </source>
</evidence>
<feature type="domain" description="Cytochrome oxidase subunit II copper A binding" evidence="2">
    <location>
        <begin position="47"/>
        <end position="153"/>
    </location>
</feature>
<gene>
    <name evidence="3" type="ORF">AS030_02275</name>
</gene>
<name>A0A0V8JBN1_9BACL</name>
<comment type="caution">
    <text evidence="3">The sequence shown here is derived from an EMBL/GenBank/DDBJ whole genome shotgun (WGS) entry which is preliminary data.</text>
</comment>
<accession>A0A0V8JBN1</accession>
<dbReference type="GO" id="GO:0005507">
    <property type="term" value="F:copper ion binding"/>
    <property type="evidence" value="ECO:0007669"/>
    <property type="project" value="InterPro"/>
</dbReference>
<dbReference type="EMBL" id="LNQN01000001">
    <property type="protein sequence ID" value="KSU84403.1"/>
    <property type="molecule type" value="Genomic_DNA"/>
</dbReference>
<dbReference type="Proteomes" id="UP000054099">
    <property type="component" value="Unassembled WGS sequence"/>
</dbReference>
<keyword evidence="4" id="KW-1185">Reference proteome</keyword>
<dbReference type="InterPro" id="IPR002429">
    <property type="entry name" value="CcO_II-like_C"/>
</dbReference>
<dbReference type="GO" id="GO:0016020">
    <property type="term" value="C:membrane"/>
    <property type="evidence" value="ECO:0007669"/>
    <property type="project" value="InterPro"/>
</dbReference>
<evidence type="ECO:0000313" key="3">
    <source>
        <dbReference type="EMBL" id="KSU84403.1"/>
    </source>
</evidence>
<dbReference type="OrthoDB" id="9773354at2"/>
<keyword evidence="1" id="KW-0812">Transmembrane</keyword>
<dbReference type="GO" id="GO:0004129">
    <property type="term" value="F:cytochrome-c oxidase activity"/>
    <property type="evidence" value="ECO:0007669"/>
    <property type="project" value="InterPro"/>
</dbReference>
<dbReference type="InterPro" id="IPR008972">
    <property type="entry name" value="Cupredoxin"/>
</dbReference>
<feature type="transmembrane region" description="Helical" evidence="1">
    <location>
        <begin position="15"/>
        <end position="33"/>
    </location>
</feature>
<dbReference type="AlphaFoldDB" id="A0A0V8JBN1"/>